<name>A0A9D1LGT0_9FIRM</name>
<dbReference type="GO" id="GO:0006446">
    <property type="term" value="P:regulation of translational initiation"/>
    <property type="evidence" value="ECO:0007669"/>
    <property type="project" value="TreeGrafter"/>
</dbReference>
<evidence type="ECO:0000313" key="3">
    <source>
        <dbReference type="EMBL" id="HIU40078.1"/>
    </source>
</evidence>
<organism evidence="3 4">
    <name type="scientific">Candidatus Aphodocola excrementigallinarum</name>
    <dbReference type="NCBI Taxonomy" id="2840670"/>
    <lineage>
        <taxon>Bacteria</taxon>
        <taxon>Bacillati</taxon>
        <taxon>Bacillota</taxon>
        <taxon>Bacilli</taxon>
        <taxon>Candidatus Aphodocola</taxon>
    </lineage>
</organism>
<dbReference type="InterPro" id="IPR036956">
    <property type="entry name" value="Impact_N_sf"/>
</dbReference>
<dbReference type="InterPro" id="IPR020569">
    <property type="entry name" value="UPF0029_Impact_CS"/>
</dbReference>
<gene>
    <name evidence="3" type="ORF">IAB68_02105</name>
</gene>
<evidence type="ECO:0000259" key="2">
    <source>
        <dbReference type="Pfam" id="PF01205"/>
    </source>
</evidence>
<protein>
    <submittedName>
        <fullName evidence="3">YigZ family protein</fullName>
    </submittedName>
</protein>
<dbReference type="PROSITE" id="PS00910">
    <property type="entry name" value="UPF0029"/>
    <property type="match status" value="1"/>
</dbReference>
<reference evidence="3" key="1">
    <citation type="submission" date="2020-10" db="EMBL/GenBank/DDBJ databases">
        <authorList>
            <person name="Gilroy R."/>
        </authorList>
    </citation>
    <scope>NUCLEOTIDE SEQUENCE</scope>
    <source>
        <strain evidence="3">CHK193-30670</strain>
    </source>
</reference>
<dbReference type="PANTHER" id="PTHR16301:SF20">
    <property type="entry name" value="IMPACT FAMILY MEMBER YIGZ"/>
    <property type="match status" value="1"/>
</dbReference>
<dbReference type="SUPFAM" id="SSF54211">
    <property type="entry name" value="Ribosomal protein S5 domain 2-like"/>
    <property type="match status" value="1"/>
</dbReference>
<dbReference type="InterPro" id="IPR001498">
    <property type="entry name" value="Impact_N"/>
</dbReference>
<dbReference type="Proteomes" id="UP000824074">
    <property type="component" value="Unassembled WGS sequence"/>
</dbReference>
<dbReference type="EMBL" id="DVMT01000021">
    <property type="protein sequence ID" value="HIU40078.1"/>
    <property type="molecule type" value="Genomic_DNA"/>
</dbReference>
<evidence type="ECO:0000256" key="1">
    <source>
        <dbReference type="ARBA" id="ARBA00007665"/>
    </source>
</evidence>
<dbReference type="Gene3D" id="3.30.230.30">
    <property type="entry name" value="Impact, N-terminal domain"/>
    <property type="match status" value="1"/>
</dbReference>
<dbReference type="PANTHER" id="PTHR16301">
    <property type="entry name" value="IMPACT-RELATED"/>
    <property type="match status" value="1"/>
</dbReference>
<reference evidence="3" key="2">
    <citation type="journal article" date="2021" name="PeerJ">
        <title>Extensive microbial diversity within the chicken gut microbiome revealed by metagenomics and culture.</title>
        <authorList>
            <person name="Gilroy R."/>
            <person name="Ravi A."/>
            <person name="Getino M."/>
            <person name="Pursley I."/>
            <person name="Horton D.L."/>
            <person name="Alikhan N.F."/>
            <person name="Baker D."/>
            <person name="Gharbi K."/>
            <person name="Hall N."/>
            <person name="Watson M."/>
            <person name="Adriaenssens E.M."/>
            <person name="Foster-Nyarko E."/>
            <person name="Jarju S."/>
            <person name="Secka A."/>
            <person name="Antonio M."/>
            <person name="Oren A."/>
            <person name="Chaudhuri R.R."/>
            <person name="La Ragione R."/>
            <person name="Hildebrand F."/>
            <person name="Pallen M.J."/>
        </authorList>
    </citation>
    <scope>NUCLEOTIDE SEQUENCE</scope>
    <source>
        <strain evidence="3">CHK193-30670</strain>
    </source>
</reference>
<proteinExistence type="inferred from homology"/>
<accession>A0A9D1LGT0</accession>
<dbReference type="GO" id="GO:0005737">
    <property type="term" value="C:cytoplasm"/>
    <property type="evidence" value="ECO:0007669"/>
    <property type="project" value="TreeGrafter"/>
</dbReference>
<dbReference type="InterPro" id="IPR020568">
    <property type="entry name" value="Ribosomal_Su5_D2-typ_SF"/>
</dbReference>
<comment type="caution">
    <text evidence="3">The sequence shown here is derived from an EMBL/GenBank/DDBJ whole genome shotgun (WGS) entry which is preliminary data.</text>
</comment>
<dbReference type="Pfam" id="PF01205">
    <property type="entry name" value="Impact_N"/>
    <property type="match status" value="1"/>
</dbReference>
<dbReference type="AlphaFoldDB" id="A0A9D1LGT0"/>
<sequence>MFTIKENVKNEIEINKSKFITYILKLNKEKDVNIILNKLKKEYKDANHYCYAYIFENIKRFNDDKEPSHTAGMPILNVLENKKLNKVLAVVIRYFGGIKLGAGGLVRAYTNSVAKAIKDDNIIPMVKENEIKIEFDYKDINNVNYILKDYKITYKEFDENVIYEFIYEEGKYPEELDKYLIRKKDL</sequence>
<feature type="domain" description="Impact N-terminal" evidence="2">
    <location>
        <begin position="16"/>
        <end position="117"/>
    </location>
</feature>
<comment type="similarity">
    <text evidence="1">Belongs to the IMPACT family.</text>
</comment>
<evidence type="ECO:0000313" key="4">
    <source>
        <dbReference type="Proteomes" id="UP000824074"/>
    </source>
</evidence>
<dbReference type="InterPro" id="IPR023582">
    <property type="entry name" value="Impact"/>
</dbReference>